<evidence type="ECO:0000256" key="1">
    <source>
        <dbReference type="ARBA" id="ARBA00001946"/>
    </source>
</evidence>
<evidence type="ECO:0000256" key="2">
    <source>
        <dbReference type="ARBA" id="ARBA00001964"/>
    </source>
</evidence>
<proteinExistence type="inferred from homology"/>
<comment type="similarity">
    <text evidence="3">Belongs to the transketolase family.</text>
</comment>
<dbReference type="GO" id="GO:0046872">
    <property type="term" value="F:metal ion binding"/>
    <property type="evidence" value="ECO:0007669"/>
    <property type="project" value="UniProtKB-KW"/>
</dbReference>
<dbReference type="STRING" id="1798692.A3G00_02985"/>
<dbReference type="PROSITE" id="PS50046">
    <property type="entry name" value="PHYTOCHROME_2"/>
    <property type="match status" value="1"/>
</dbReference>
<evidence type="ECO:0000256" key="7">
    <source>
        <dbReference type="ARBA" id="ARBA00023052"/>
    </source>
</evidence>
<dbReference type="InterPro" id="IPR016132">
    <property type="entry name" value="Phyto_chromo_attachment"/>
</dbReference>
<comment type="catalytic activity">
    <reaction evidence="8">
        <text>D-sedoheptulose 7-phosphate + D-glyceraldehyde 3-phosphate = aldehydo-D-ribose 5-phosphate + D-xylulose 5-phosphate</text>
        <dbReference type="Rhea" id="RHEA:10508"/>
        <dbReference type="ChEBI" id="CHEBI:57483"/>
        <dbReference type="ChEBI" id="CHEBI:57737"/>
        <dbReference type="ChEBI" id="CHEBI:58273"/>
        <dbReference type="ChEBI" id="CHEBI:59776"/>
        <dbReference type="EC" id="2.2.1.1"/>
    </reaction>
</comment>
<dbReference type="CDD" id="cd07033">
    <property type="entry name" value="TPP_PYR_DXS_TK_like"/>
    <property type="match status" value="1"/>
</dbReference>
<protein>
    <recommendedName>
        <fullName evidence="9">Phytochrome chromophore attachment site domain-containing protein</fullName>
    </recommendedName>
</protein>
<dbReference type="GO" id="GO:0004802">
    <property type="term" value="F:transketolase activity"/>
    <property type="evidence" value="ECO:0007669"/>
    <property type="project" value="UniProtKB-EC"/>
</dbReference>
<dbReference type="InterPro" id="IPR005474">
    <property type="entry name" value="Transketolase_N"/>
</dbReference>
<keyword evidence="6" id="KW-0460">Magnesium</keyword>
<evidence type="ECO:0000256" key="4">
    <source>
        <dbReference type="ARBA" id="ARBA00022679"/>
    </source>
</evidence>
<dbReference type="Pfam" id="PF02779">
    <property type="entry name" value="Transket_pyr"/>
    <property type="match status" value="1"/>
</dbReference>
<comment type="cofactor">
    <cofactor evidence="1">
        <name>Mg(2+)</name>
        <dbReference type="ChEBI" id="CHEBI:18420"/>
    </cofactor>
</comment>
<comment type="cofactor">
    <cofactor evidence="2">
        <name>thiamine diphosphate</name>
        <dbReference type="ChEBI" id="CHEBI:58937"/>
    </cofactor>
</comment>
<dbReference type="SUPFAM" id="SSF52922">
    <property type="entry name" value="TK C-terminal domain-like"/>
    <property type="match status" value="1"/>
</dbReference>
<evidence type="ECO:0000256" key="3">
    <source>
        <dbReference type="ARBA" id="ARBA00007131"/>
    </source>
</evidence>
<evidence type="ECO:0000256" key="8">
    <source>
        <dbReference type="ARBA" id="ARBA00049473"/>
    </source>
</evidence>
<evidence type="ECO:0000256" key="5">
    <source>
        <dbReference type="ARBA" id="ARBA00022723"/>
    </source>
</evidence>
<keyword evidence="5" id="KW-0479">Metal-binding</keyword>
<dbReference type="GO" id="GO:0005829">
    <property type="term" value="C:cytosol"/>
    <property type="evidence" value="ECO:0007669"/>
    <property type="project" value="TreeGrafter"/>
</dbReference>
<name>A0A1F6MRA0_9BACT</name>
<evidence type="ECO:0000313" key="10">
    <source>
        <dbReference type="EMBL" id="OGH74194.1"/>
    </source>
</evidence>
<sequence length="748" mass="82451">MPFNILDAKDLEKLKQQEPERFQHNIKGGEYFKLQGLNLAPFEGIDIEKFNEAARIMRGLMFCAIESSKSGHPGGSSSKTEMFLAKVLGGAVAFDALDPKNHGRDRVVWSAGHCSPGLYGGLSLLYGALRVVGKKFDAKKLGAVMPEDLVRFRRPDGPQGHIENHYPLSDISTGPSGHGLSAAGGMAIAHRSSGLDTKVWVFMGDAESEEGMSYEARNILNTVGASNVIVSLDYNHFGIDGNINEVILSPYINHWLGMGWNVIEVDGHNVLELVYAYHKAALGFVSGSPTVVLAHAIKGKFYGTKENTADSHGNPAKTEEYLELMKKLGFTVTGDVKKDIEVVLQALTPELAKYIVERLENAKLKIKKESELVEQMKKVLIGRKFVNPVEIKRPKELPKELIFEEGAKVATRKATQAWFEWLMKQTAFFWAGCGDLSKSILTQKAENVFGEINRENPFGRGIRFGIAEQNMAMMSVGMTMDRLPGGFAPISVFSSYGVFTSMMTNCVRLGLIGNHLNPKTKGFFILLAAHDGPETGEDGPTHQGLYWMSMYNAYPGIKVYKPMDANETIEMLFYALEKGEPIALSVTKPDTIVFKRGDGIPAAREAINGAYVFYQSPKSSVISPKSQAVLVVCGGQTLINTMEAVPELEAKGLEVKVVAVTSPELFEELRKNNPKKADEIFSDEDRERTITIHNGWKGFLYPFLLPKDYVSRTIAIDTYLKSGNPKEVYELAGLTAEGIKEKILKSAK</sequence>
<reference evidence="10 11" key="1">
    <citation type="journal article" date="2016" name="Nat. Commun.">
        <title>Thousands of microbial genomes shed light on interconnected biogeochemical processes in an aquifer system.</title>
        <authorList>
            <person name="Anantharaman K."/>
            <person name="Brown C.T."/>
            <person name="Hug L.A."/>
            <person name="Sharon I."/>
            <person name="Castelle C.J."/>
            <person name="Probst A.J."/>
            <person name="Thomas B.C."/>
            <person name="Singh A."/>
            <person name="Wilkins M.J."/>
            <person name="Karaoz U."/>
            <person name="Brodie E.L."/>
            <person name="Williams K.H."/>
            <person name="Hubbard S.S."/>
            <person name="Banfield J.F."/>
        </authorList>
    </citation>
    <scope>NUCLEOTIDE SEQUENCE [LARGE SCALE GENOMIC DNA]</scope>
</reference>
<evidence type="ECO:0000259" key="9">
    <source>
        <dbReference type="PROSITE" id="PS50046"/>
    </source>
</evidence>
<dbReference type="SMART" id="SM00861">
    <property type="entry name" value="Transket_pyr"/>
    <property type="match status" value="1"/>
</dbReference>
<dbReference type="InterPro" id="IPR005475">
    <property type="entry name" value="Transketolase-like_Pyr-bd"/>
</dbReference>
<dbReference type="PANTHER" id="PTHR43522">
    <property type="entry name" value="TRANSKETOLASE"/>
    <property type="match status" value="1"/>
</dbReference>
<accession>A0A1F6MRA0</accession>
<dbReference type="InterPro" id="IPR009014">
    <property type="entry name" value="Transketo_C/PFOR_II"/>
</dbReference>
<dbReference type="Proteomes" id="UP000178347">
    <property type="component" value="Unassembled WGS sequence"/>
</dbReference>
<keyword evidence="7" id="KW-0786">Thiamine pyrophosphate</keyword>
<evidence type="ECO:0000313" key="11">
    <source>
        <dbReference type="Proteomes" id="UP000178347"/>
    </source>
</evidence>
<gene>
    <name evidence="10" type="ORF">A3G00_02985</name>
</gene>
<dbReference type="Gene3D" id="3.40.50.920">
    <property type="match status" value="1"/>
</dbReference>
<dbReference type="EMBL" id="MFQN01000024">
    <property type="protein sequence ID" value="OGH74194.1"/>
    <property type="molecule type" value="Genomic_DNA"/>
</dbReference>
<evidence type="ECO:0000256" key="6">
    <source>
        <dbReference type="ARBA" id="ARBA00022842"/>
    </source>
</evidence>
<dbReference type="Gene3D" id="3.40.50.970">
    <property type="match status" value="2"/>
</dbReference>
<dbReference type="SUPFAM" id="SSF52518">
    <property type="entry name" value="Thiamin diphosphate-binding fold (THDP-binding)"/>
    <property type="match status" value="2"/>
</dbReference>
<dbReference type="InterPro" id="IPR020826">
    <property type="entry name" value="Transketolase_BS"/>
</dbReference>
<dbReference type="InterPro" id="IPR029061">
    <property type="entry name" value="THDP-binding"/>
</dbReference>
<keyword evidence="4" id="KW-0808">Transferase</keyword>
<feature type="domain" description="Phytochrome chromophore attachment site" evidence="9">
    <location>
        <begin position="125"/>
        <end position="175"/>
    </location>
</feature>
<dbReference type="PANTHER" id="PTHR43522:SF2">
    <property type="entry name" value="TRANSKETOLASE 1-RELATED"/>
    <property type="match status" value="1"/>
</dbReference>
<comment type="caution">
    <text evidence="10">The sequence shown here is derived from an EMBL/GenBank/DDBJ whole genome shotgun (WGS) entry which is preliminary data.</text>
</comment>
<dbReference type="GO" id="GO:0006098">
    <property type="term" value="P:pentose-phosphate shunt"/>
    <property type="evidence" value="ECO:0007669"/>
    <property type="project" value="TreeGrafter"/>
</dbReference>
<organism evidence="10 11">
    <name type="scientific">Candidatus Magasanikbacteria bacterium RIFCSPLOWO2_12_FULL_43_12</name>
    <dbReference type="NCBI Taxonomy" id="1798692"/>
    <lineage>
        <taxon>Bacteria</taxon>
        <taxon>Candidatus Magasanikiibacteriota</taxon>
    </lineage>
</organism>
<dbReference type="PROSITE" id="PS00802">
    <property type="entry name" value="TRANSKETOLASE_2"/>
    <property type="match status" value="1"/>
</dbReference>
<dbReference type="Pfam" id="PF00456">
    <property type="entry name" value="Transketolase_N"/>
    <property type="match status" value="1"/>
</dbReference>
<dbReference type="AlphaFoldDB" id="A0A1F6MRA0"/>
<dbReference type="InterPro" id="IPR033247">
    <property type="entry name" value="Transketolase_fam"/>
</dbReference>